<feature type="domain" description="Jacalin-type lectin" evidence="2">
    <location>
        <begin position="18"/>
        <end position="166"/>
    </location>
</feature>
<keyword evidence="1" id="KW-0430">Lectin</keyword>
<sequence>MVLLILPPAICLHLKDAIIKIGMWGAMVGTLHEIVMPPTPTDLVSIKIKSIDTIDRLTFTYKDTTGTQTTMSWGGDLGDDHPEFKLNPNEYVNHVYGTVGPFATQGLCYTVNSITFVTNQGRKYGPWGTRGSSDAAFDLPLEKGRIVGFYVRADNFISGIGFYVRP</sequence>
<reference evidence="4" key="2">
    <citation type="submission" date="2013-12" db="EMBL/GenBank/DDBJ databases">
        <authorList>
            <person name="Yu Y."/>
            <person name="Lee S."/>
            <person name="de Baynast K."/>
            <person name="Wissotski M."/>
            <person name="Liu L."/>
            <person name="Talag J."/>
            <person name="Goicoechea J."/>
            <person name="Angelova A."/>
            <person name="Jetty R."/>
            <person name="Kudrna D."/>
            <person name="Golser W."/>
            <person name="Rivera L."/>
            <person name="Zhang J."/>
            <person name="Wing R."/>
        </authorList>
    </citation>
    <scope>NUCLEOTIDE SEQUENCE</scope>
</reference>
<dbReference type="GO" id="GO:0030246">
    <property type="term" value="F:carbohydrate binding"/>
    <property type="evidence" value="ECO:0007669"/>
    <property type="project" value="UniProtKB-KW"/>
</dbReference>
<reference evidence="3 4" key="1">
    <citation type="submission" date="2012-08" db="EMBL/GenBank/DDBJ databases">
        <title>Oryza genome evolution.</title>
        <authorList>
            <person name="Wing R.A."/>
        </authorList>
    </citation>
    <scope>NUCLEOTIDE SEQUENCE</scope>
</reference>
<organism evidence="3 4">
    <name type="scientific">Leersia perrieri</name>
    <dbReference type="NCBI Taxonomy" id="77586"/>
    <lineage>
        <taxon>Eukaryota</taxon>
        <taxon>Viridiplantae</taxon>
        <taxon>Streptophyta</taxon>
        <taxon>Embryophyta</taxon>
        <taxon>Tracheophyta</taxon>
        <taxon>Spermatophyta</taxon>
        <taxon>Magnoliopsida</taxon>
        <taxon>Liliopsida</taxon>
        <taxon>Poales</taxon>
        <taxon>Poaceae</taxon>
        <taxon>BOP clade</taxon>
        <taxon>Oryzoideae</taxon>
        <taxon>Oryzeae</taxon>
        <taxon>Oryzinae</taxon>
        <taxon>Leersia</taxon>
    </lineage>
</organism>
<dbReference type="SUPFAM" id="SSF51101">
    <property type="entry name" value="Mannose-binding lectins"/>
    <property type="match status" value="1"/>
</dbReference>
<dbReference type="Gene3D" id="2.100.10.30">
    <property type="entry name" value="Jacalin-like lectin domain"/>
    <property type="match status" value="1"/>
</dbReference>
<dbReference type="HOGENOM" id="CLU_078923_4_1_1"/>
<dbReference type="AlphaFoldDB" id="A0A0D9V0Q3"/>
<evidence type="ECO:0000313" key="4">
    <source>
        <dbReference type="Proteomes" id="UP000032180"/>
    </source>
</evidence>
<dbReference type="InterPro" id="IPR036404">
    <property type="entry name" value="Jacalin-like_lectin_dom_sf"/>
</dbReference>
<dbReference type="STRING" id="77586.A0A0D9V0Q3"/>
<dbReference type="PANTHER" id="PTHR46506">
    <property type="entry name" value="OS05G0143600 PROTEIN"/>
    <property type="match status" value="1"/>
</dbReference>
<proteinExistence type="predicted"/>
<evidence type="ECO:0000313" key="3">
    <source>
        <dbReference type="EnsemblPlants" id="LPERR01G13440.1"/>
    </source>
</evidence>
<name>A0A0D9V0Q3_9ORYZ</name>
<dbReference type="CDD" id="cd09612">
    <property type="entry name" value="Jacalin"/>
    <property type="match status" value="1"/>
</dbReference>
<reference evidence="3" key="3">
    <citation type="submission" date="2015-04" db="UniProtKB">
        <authorList>
            <consortium name="EnsemblPlants"/>
        </authorList>
    </citation>
    <scope>IDENTIFICATION</scope>
</reference>
<dbReference type="InterPro" id="IPR001229">
    <property type="entry name" value="Jacalin-like_lectin_dom"/>
</dbReference>
<dbReference type="Gramene" id="LPERR01G13440.1">
    <property type="protein sequence ID" value="LPERR01G13440.1"/>
    <property type="gene ID" value="LPERR01G13440"/>
</dbReference>
<evidence type="ECO:0000256" key="1">
    <source>
        <dbReference type="ARBA" id="ARBA00022734"/>
    </source>
</evidence>
<dbReference type="InterPro" id="IPR033734">
    <property type="entry name" value="Jacalin-like_lectin_dom_plant"/>
</dbReference>
<accession>A0A0D9V0Q3</accession>
<keyword evidence="4" id="KW-1185">Reference proteome</keyword>
<evidence type="ECO:0000259" key="2">
    <source>
        <dbReference type="PROSITE" id="PS51752"/>
    </source>
</evidence>
<dbReference type="SMART" id="SM00915">
    <property type="entry name" value="Jacalin"/>
    <property type="match status" value="1"/>
</dbReference>
<protein>
    <recommendedName>
        <fullName evidence="2">Jacalin-type lectin domain-containing protein</fullName>
    </recommendedName>
</protein>
<dbReference type="Proteomes" id="UP000032180">
    <property type="component" value="Chromosome 1"/>
</dbReference>
<dbReference type="EnsemblPlants" id="LPERR01G13440.1">
    <property type="protein sequence ID" value="LPERR01G13440.1"/>
    <property type="gene ID" value="LPERR01G13440"/>
</dbReference>
<dbReference type="PROSITE" id="PS51752">
    <property type="entry name" value="JACALIN_LECTIN"/>
    <property type="match status" value="1"/>
</dbReference>
<dbReference type="Pfam" id="PF01419">
    <property type="entry name" value="Jacalin"/>
    <property type="match status" value="1"/>
</dbReference>